<evidence type="ECO:0000256" key="4">
    <source>
        <dbReference type="ARBA" id="ARBA00022989"/>
    </source>
</evidence>
<dbReference type="PROSITE" id="PS50088">
    <property type="entry name" value="ANK_REPEAT"/>
    <property type="match status" value="1"/>
</dbReference>
<feature type="transmembrane region" description="Helical" evidence="10">
    <location>
        <begin position="581"/>
        <end position="601"/>
    </location>
</feature>
<dbReference type="InterPro" id="IPR002153">
    <property type="entry name" value="TRPC_channel"/>
</dbReference>
<feature type="transmembrane region" description="Helical" evidence="10">
    <location>
        <begin position="502"/>
        <end position="520"/>
    </location>
</feature>
<evidence type="ECO:0000256" key="5">
    <source>
        <dbReference type="ARBA" id="ARBA00023065"/>
    </source>
</evidence>
<feature type="compositionally biased region" description="Gly residues" evidence="9">
    <location>
        <begin position="949"/>
        <end position="960"/>
    </location>
</feature>
<feature type="compositionally biased region" description="Polar residues" evidence="9">
    <location>
        <begin position="204"/>
        <end position="252"/>
    </location>
</feature>
<feature type="compositionally biased region" description="Acidic residues" evidence="9">
    <location>
        <begin position="924"/>
        <end position="933"/>
    </location>
</feature>
<dbReference type="InterPro" id="IPR036770">
    <property type="entry name" value="Ankyrin_rpt-contain_sf"/>
</dbReference>
<proteinExistence type="predicted"/>
<feature type="region of interest" description="Disordered" evidence="9">
    <location>
        <begin position="1213"/>
        <end position="1243"/>
    </location>
</feature>
<feature type="domain" description="Ion transport" evidence="11">
    <location>
        <begin position="499"/>
        <end position="786"/>
    </location>
</feature>
<keyword evidence="4 10" id="KW-1133">Transmembrane helix</keyword>
<dbReference type="Pfam" id="PF00520">
    <property type="entry name" value="Ion_trans"/>
    <property type="match status" value="1"/>
</dbReference>
<dbReference type="PANTHER" id="PTHR10117:SF54">
    <property type="entry name" value="TRANSIENT RECEPTOR POTENTIAL-GAMMA PROTEIN"/>
    <property type="match status" value="1"/>
</dbReference>
<feature type="compositionally biased region" description="Polar residues" evidence="9">
    <location>
        <begin position="995"/>
        <end position="1026"/>
    </location>
</feature>
<gene>
    <name evidence="12" type="ORF">ODALV1_LOCUS31291</name>
</gene>
<comment type="subcellular location">
    <subcellularLocation>
        <location evidence="1">Membrane</location>
        <topology evidence="1">Multi-pass membrane protein</topology>
    </subcellularLocation>
</comment>
<feature type="transmembrane region" description="Helical" evidence="10">
    <location>
        <begin position="760"/>
        <end position="781"/>
    </location>
</feature>
<keyword evidence="2" id="KW-0813">Transport</keyword>
<feature type="transmembrane region" description="Helical" evidence="10">
    <location>
        <begin position="462"/>
        <end position="482"/>
    </location>
</feature>
<evidence type="ECO:0000313" key="12">
    <source>
        <dbReference type="EMBL" id="CAL8147991.1"/>
    </source>
</evidence>
<feature type="region of interest" description="Disordered" evidence="9">
    <location>
        <begin position="1"/>
        <end position="76"/>
    </location>
</feature>
<feature type="compositionally biased region" description="Low complexity" evidence="9">
    <location>
        <begin position="1067"/>
        <end position="1076"/>
    </location>
</feature>
<organism evidence="12 13">
    <name type="scientific">Orchesella dallaii</name>
    <dbReference type="NCBI Taxonomy" id="48710"/>
    <lineage>
        <taxon>Eukaryota</taxon>
        <taxon>Metazoa</taxon>
        <taxon>Ecdysozoa</taxon>
        <taxon>Arthropoda</taxon>
        <taxon>Hexapoda</taxon>
        <taxon>Collembola</taxon>
        <taxon>Entomobryomorpha</taxon>
        <taxon>Entomobryoidea</taxon>
        <taxon>Orchesellidae</taxon>
        <taxon>Orchesellinae</taxon>
        <taxon>Orchesella</taxon>
    </lineage>
</organism>
<keyword evidence="5" id="KW-0406">Ion transport</keyword>
<feature type="compositionally biased region" description="Polar residues" evidence="9">
    <location>
        <begin position="48"/>
        <end position="73"/>
    </location>
</feature>
<keyword evidence="8" id="KW-0040">ANK repeat</keyword>
<dbReference type="SUPFAM" id="SSF48403">
    <property type="entry name" value="Ankyrin repeat"/>
    <property type="match status" value="1"/>
</dbReference>
<dbReference type="Pfam" id="PF12796">
    <property type="entry name" value="Ank_2"/>
    <property type="match status" value="1"/>
</dbReference>
<feature type="region of interest" description="Disordered" evidence="9">
    <location>
        <begin position="917"/>
        <end position="1095"/>
    </location>
</feature>
<feature type="transmembrane region" description="Helical" evidence="10">
    <location>
        <begin position="663"/>
        <end position="689"/>
    </location>
</feature>
<evidence type="ECO:0000256" key="1">
    <source>
        <dbReference type="ARBA" id="ARBA00004141"/>
    </source>
</evidence>
<dbReference type="InterPro" id="IPR005821">
    <property type="entry name" value="Ion_trans_dom"/>
</dbReference>
<feature type="region of interest" description="Disordered" evidence="9">
    <location>
        <begin position="182"/>
        <end position="256"/>
    </location>
</feature>
<protein>
    <recommendedName>
        <fullName evidence="11">Ion transport domain-containing protein</fullName>
    </recommendedName>
</protein>
<dbReference type="Gene3D" id="1.25.40.20">
    <property type="entry name" value="Ankyrin repeat-containing domain"/>
    <property type="match status" value="1"/>
</dbReference>
<dbReference type="SMART" id="SM00248">
    <property type="entry name" value="ANK"/>
    <property type="match status" value="3"/>
</dbReference>
<keyword evidence="13" id="KW-1185">Reference proteome</keyword>
<feature type="compositionally biased region" description="Polar residues" evidence="9">
    <location>
        <begin position="1077"/>
        <end position="1086"/>
    </location>
</feature>
<keyword evidence="6 10" id="KW-0472">Membrane</keyword>
<dbReference type="EMBL" id="CAXLJM020000166">
    <property type="protein sequence ID" value="CAL8147991.1"/>
    <property type="molecule type" value="Genomic_DNA"/>
</dbReference>
<feature type="compositionally biased region" description="Low complexity" evidence="9">
    <location>
        <begin position="969"/>
        <end position="994"/>
    </location>
</feature>
<evidence type="ECO:0000256" key="9">
    <source>
        <dbReference type="SAM" id="MobiDB-lite"/>
    </source>
</evidence>
<keyword evidence="3 10" id="KW-0812">Transmembrane</keyword>
<name>A0ABP1S973_9HEXA</name>
<comment type="caution">
    <text evidence="12">The sequence shown here is derived from an EMBL/GenBank/DDBJ whole genome shotgun (WGS) entry which is preliminary data.</text>
</comment>
<dbReference type="InterPro" id="IPR002110">
    <property type="entry name" value="Ankyrin_rpt"/>
</dbReference>
<reference evidence="12 13" key="1">
    <citation type="submission" date="2024-08" db="EMBL/GenBank/DDBJ databases">
        <authorList>
            <person name="Cucini C."/>
            <person name="Frati F."/>
        </authorList>
    </citation>
    <scope>NUCLEOTIDE SEQUENCE [LARGE SCALE GENOMIC DNA]</scope>
</reference>
<feature type="compositionally biased region" description="Polar residues" evidence="9">
    <location>
        <begin position="1038"/>
        <end position="1066"/>
    </location>
</feature>
<feature type="repeat" description="ANK" evidence="8">
    <location>
        <begin position="122"/>
        <end position="144"/>
    </location>
</feature>
<feature type="compositionally biased region" description="Basic residues" evidence="9">
    <location>
        <begin position="1"/>
        <end position="14"/>
    </location>
</feature>
<dbReference type="PROSITE" id="PS50297">
    <property type="entry name" value="ANK_REP_REGION"/>
    <property type="match status" value="1"/>
</dbReference>
<evidence type="ECO:0000256" key="7">
    <source>
        <dbReference type="ARBA" id="ARBA00023303"/>
    </source>
</evidence>
<evidence type="ECO:0000256" key="6">
    <source>
        <dbReference type="ARBA" id="ARBA00023136"/>
    </source>
</evidence>
<evidence type="ECO:0000313" key="13">
    <source>
        <dbReference type="Proteomes" id="UP001642540"/>
    </source>
</evidence>
<evidence type="ECO:0000259" key="11">
    <source>
        <dbReference type="Pfam" id="PF00520"/>
    </source>
</evidence>
<accession>A0ABP1S973</accession>
<feature type="transmembrane region" description="Helical" evidence="10">
    <location>
        <begin position="621"/>
        <end position="643"/>
    </location>
</feature>
<keyword evidence="7" id="KW-0407">Ion channel</keyword>
<dbReference type="PANTHER" id="PTHR10117">
    <property type="entry name" value="TRANSIENT RECEPTOR POTENTIAL CHANNEL"/>
    <property type="match status" value="1"/>
</dbReference>
<evidence type="ECO:0000256" key="2">
    <source>
        <dbReference type="ARBA" id="ARBA00022448"/>
    </source>
</evidence>
<evidence type="ECO:0000256" key="10">
    <source>
        <dbReference type="SAM" id="Phobius"/>
    </source>
</evidence>
<evidence type="ECO:0000256" key="8">
    <source>
        <dbReference type="PROSITE-ProRule" id="PRU00023"/>
    </source>
</evidence>
<evidence type="ECO:0000256" key="3">
    <source>
        <dbReference type="ARBA" id="ARBA00022692"/>
    </source>
</evidence>
<dbReference type="Proteomes" id="UP001642540">
    <property type="component" value="Unassembled WGS sequence"/>
</dbReference>
<sequence>MGKKDKKDKKKGKSKPPSPTTSGTQGGGSRRGSNSSNYGAIPVRGSDSDSSVQNQPSSPTRQRSNASQLQRKPSQVVAPLSTLDEDEYDFFSMVSSGDVQGVTKYINSPDFGNKNINRFNKNGYTALHMAVRRQDEEMVNTLLKIPNIQLYDIILHAIREDNLEITKLLLKINDKLMREDGTLPASANQNQDDDDEENKARPISSKSGISTSLRPINQGSRTSVTGLSGSVGQLNGSNRSVNSTGSPTNANVKDNRDEIPFDSEFHQVITPLMLAAQVGSTELMELFYKRGERLETPMYTHNIGCSCEICGKLDGDGDMTRVHQRYDLYKALCQPDYICLMAHKIKVDPVNYAIDKIVKIRDIMKRDQAYDQMYAEFIEELEKFCTDMLSRCRTTLETRVFLSPKDSQGEERLPHQNPRLWYTVGLNMKSFVAHPSTQNVVYHMWATDLWPDWETYGTIYRLFNLAIRVVTFPVIAMILFVADGTKLGKTLGSPIGRFMNYFASYLVFLALVVFQVVFPYQRCNDVEPYYTVNDDACKQRGPPNIGTEWPIIIYIFSFAASMLKRQSVSWFWKMRWNWYDVVFILSFMCTFACWLASWIWTQTVENETEISSLDRLMWPPYSPEVLGENFIAISTMFACGRLLRFLQIFSEIGPLQVIIGKQIASFISTAFMFLVLLVSFGSSLLALYAPYKEYTGLDDHHKLKSQDDSFSQIGTILPHLFTHLIDPGSAGELLTWENKGNGTEVAEEVHHIVTQRTGKVIITLYHIIGFLFMFNMLTGYFGQTMGDILSDSDRVWKYTRTELYLTHTKDTVLPPPFNLIPTLRTFGNALRYFTLLGKKNGPRAAFSWRQCCYITDGKKTDEWRKLRANYRNLILEIVFRYRKFRKDTLEKEQATRDDVLEIGEEIAELKEKILNDAKLGDGDENKDDSDDENFNNFPRRPPGQTGSKWGRGSGGSGGGSPTNVHAGARRSSLLSGRAVGSSAGAGAGTSSTRSNPAGTSQPQGSPQAGTSAGNTTFNMSPNSTGKLPSVPQNPPLPSQISFNQQQPSSSFTQMNVLGNFGSLPTTQNIQNQNNNQMGSYQNQNQAPPHKMKQRYSSSLMNLQSSSGDFNRNESDSSLFRATTIANATVSQDHLQHPFFDDVKPIPMNPYNYYKERFPWDESLKYQSETQPQGKTLFQGRLSNVDTSWDHATDTKLSPPNLLENVEQVQQDFGGFNTSKENDPFGEAQEHFPPPYFRGRSKEN</sequence>